<accession>A0A932CMP5</accession>
<feature type="domain" description="Ketoreductase" evidence="3">
    <location>
        <begin position="6"/>
        <end position="188"/>
    </location>
</feature>
<evidence type="ECO:0000256" key="1">
    <source>
        <dbReference type="ARBA" id="ARBA00006484"/>
    </source>
</evidence>
<dbReference type="EC" id="1.1.1.47" evidence="4"/>
<dbReference type="InterPro" id="IPR002347">
    <property type="entry name" value="SDR_fam"/>
</dbReference>
<dbReference type="NCBIfam" id="NF005559">
    <property type="entry name" value="PRK07231.1"/>
    <property type="match status" value="1"/>
</dbReference>
<dbReference type="Proteomes" id="UP000769766">
    <property type="component" value="Unassembled WGS sequence"/>
</dbReference>
<evidence type="ECO:0000313" key="4">
    <source>
        <dbReference type="EMBL" id="MBI2875949.1"/>
    </source>
</evidence>
<evidence type="ECO:0000313" key="5">
    <source>
        <dbReference type="Proteomes" id="UP000769766"/>
    </source>
</evidence>
<evidence type="ECO:0000259" key="3">
    <source>
        <dbReference type="SMART" id="SM00822"/>
    </source>
</evidence>
<dbReference type="FunFam" id="3.40.50.720:FF:000084">
    <property type="entry name" value="Short-chain dehydrogenase reductase"/>
    <property type="match status" value="1"/>
</dbReference>
<reference evidence="4" key="1">
    <citation type="submission" date="2020-07" db="EMBL/GenBank/DDBJ databases">
        <title>Huge and variable diversity of episymbiotic CPR bacteria and DPANN archaea in groundwater ecosystems.</title>
        <authorList>
            <person name="He C.Y."/>
            <person name="Keren R."/>
            <person name="Whittaker M."/>
            <person name="Farag I.F."/>
            <person name="Doudna J."/>
            <person name="Cate J.H.D."/>
            <person name="Banfield J.F."/>
        </authorList>
    </citation>
    <scope>NUCLEOTIDE SEQUENCE</scope>
    <source>
        <strain evidence="4">NC_groundwater_672_Ag_B-0.1um_62_36</strain>
    </source>
</reference>
<dbReference type="Gene3D" id="3.40.50.720">
    <property type="entry name" value="NAD(P)-binding Rossmann-like Domain"/>
    <property type="match status" value="1"/>
</dbReference>
<dbReference type="PANTHER" id="PTHR42760">
    <property type="entry name" value="SHORT-CHAIN DEHYDROGENASES/REDUCTASES FAMILY MEMBER"/>
    <property type="match status" value="1"/>
</dbReference>
<dbReference type="PRINTS" id="PR00080">
    <property type="entry name" value="SDRFAMILY"/>
</dbReference>
<dbReference type="InterPro" id="IPR020904">
    <property type="entry name" value="Sc_DH/Rdtase_CS"/>
</dbReference>
<dbReference type="NCBIfam" id="NF009466">
    <property type="entry name" value="PRK12826.1-2"/>
    <property type="match status" value="1"/>
</dbReference>
<gene>
    <name evidence="4" type="ORF">HYY20_03625</name>
</gene>
<dbReference type="PANTHER" id="PTHR42760:SF133">
    <property type="entry name" value="3-OXOACYL-[ACYL-CARRIER-PROTEIN] REDUCTASE"/>
    <property type="match status" value="1"/>
</dbReference>
<proteinExistence type="inferred from homology"/>
<dbReference type="GO" id="GO:0047936">
    <property type="term" value="F:glucose 1-dehydrogenase [NAD(P)+] activity"/>
    <property type="evidence" value="ECO:0007669"/>
    <property type="project" value="UniProtKB-EC"/>
</dbReference>
<dbReference type="PRINTS" id="PR00081">
    <property type="entry name" value="GDHRDH"/>
</dbReference>
<dbReference type="EMBL" id="JACPRF010000111">
    <property type="protein sequence ID" value="MBI2875949.1"/>
    <property type="molecule type" value="Genomic_DNA"/>
</dbReference>
<dbReference type="AlphaFoldDB" id="A0A932CMP5"/>
<sequence length="251" mass="27152">MRLENRVAIITGAAGAGIGQATARLLASEGANVVVSDVHLGRATQVAQEITSQTGHKAIGVRCDVSVHQEVDDMVQRTLDEFGRVDILVNNAAREILSPVVEMTDEQWQLVMDVCLTGTFYCTRAVLKSMIAQKRGAIVSLSSIVGWMGSDQGEAHYCAAKAAVVGFTKAVAREVAPHRVRVNAIAPGLIYNDFLGRIYPPSFFEDVEKQIPLGRRGEPNDIARTILFLVSDDSSYITGETICVSGGWYMP</sequence>
<name>A0A932CMP5_UNCTE</name>
<evidence type="ECO:0000256" key="2">
    <source>
        <dbReference type="ARBA" id="ARBA00023002"/>
    </source>
</evidence>
<comment type="similarity">
    <text evidence="1">Belongs to the short-chain dehydrogenases/reductases (SDR) family.</text>
</comment>
<dbReference type="InterPro" id="IPR036291">
    <property type="entry name" value="NAD(P)-bd_dom_sf"/>
</dbReference>
<dbReference type="PROSITE" id="PS00061">
    <property type="entry name" value="ADH_SHORT"/>
    <property type="match status" value="1"/>
</dbReference>
<keyword evidence="2 4" id="KW-0560">Oxidoreductase</keyword>
<dbReference type="SUPFAM" id="SSF51735">
    <property type="entry name" value="NAD(P)-binding Rossmann-fold domains"/>
    <property type="match status" value="1"/>
</dbReference>
<protein>
    <submittedName>
        <fullName evidence="4">Glucose 1-dehydrogenase</fullName>
        <ecNumber evidence="4">1.1.1.47</ecNumber>
    </submittedName>
</protein>
<organism evidence="4 5">
    <name type="scientific">Tectimicrobiota bacterium</name>
    <dbReference type="NCBI Taxonomy" id="2528274"/>
    <lineage>
        <taxon>Bacteria</taxon>
        <taxon>Pseudomonadati</taxon>
        <taxon>Nitrospinota/Tectimicrobiota group</taxon>
        <taxon>Candidatus Tectimicrobiota</taxon>
    </lineage>
</organism>
<dbReference type="Pfam" id="PF13561">
    <property type="entry name" value="adh_short_C2"/>
    <property type="match status" value="1"/>
</dbReference>
<dbReference type="SMART" id="SM00822">
    <property type="entry name" value="PKS_KR"/>
    <property type="match status" value="1"/>
</dbReference>
<comment type="caution">
    <text evidence="4">The sequence shown here is derived from an EMBL/GenBank/DDBJ whole genome shotgun (WGS) entry which is preliminary data.</text>
</comment>
<dbReference type="InterPro" id="IPR057326">
    <property type="entry name" value="KR_dom"/>
</dbReference>